<dbReference type="InterPro" id="IPR000873">
    <property type="entry name" value="AMP-dep_synth/lig_dom"/>
</dbReference>
<evidence type="ECO:0000256" key="1">
    <source>
        <dbReference type="ARBA" id="ARBA00022598"/>
    </source>
</evidence>
<evidence type="ECO:0000259" key="2">
    <source>
        <dbReference type="Pfam" id="PF00501"/>
    </source>
</evidence>
<dbReference type="InterPro" id="IPR023213">
    <property type="entry name" value="CAT-like_dom_sf"/>
</dbReference>
<evidence type="ECO:0000259" key="3">
    <source>
        <dbReference type="Pfam" id="PF00668"/>
    </source>
</evidence>
<evidence type="ECO:0000313" key="4">
    <source>
        <dbReference type="EMBL" id="RJE89533.1"/>
    </source>
</evidence>
<dbReference type="SUPFAM" id="SSF52777">
    <property type="entry name" value="CoA-dependent acyltransferases"/>
    <property type="match status" value="4"/>
</dbReference>
<feature type="domain" description="Condensation" evidence="3">
    <location>
        <begin position="2"/>
        <end position="304"/>
    </location>
</feature>
<reference evidence="5" key="1">
    <citation type="submission" date="2018-09" db="EMBL/GenBank/DDBJ databases">
        <title>Acidovorax cavernicola nov. sp. isolated from Gruta de las Maravillas (Aracena, Spain).</title>
        <authorList>
            <person name="Jurado V."/>
            <person name="Gutierrez-Patricio S."/>
            <person name="Gonzalez-Pimentel J.L."/>
            <person name="Miller A.Z."/>
            <person name="Laiz L."/>
            <person name="Saiz-Jimenez C."/>
        </authorList>
    </citation>
    <scope>NUCLEOTIDE SEQUENCE [LARGE SCALE GENOMIC DNA]</scope>
    <source>
        <strain evidence="5">1011MAR3C25</strain>
    </source>
</reference>
<dbReference type="Gene3D" id="3.30.300.30">
    <property type="match status" value="1"/>
</dbReference>
<dbReference type="GO" id="GO:0031177">
    <property type="term" value="F:phosphopantetheine binding"/>
    <property type="evidence" value="ECO:0007669"/>
    <property type="project" value="TreeGrafter"/>
</dbReference>
<dbReference type="GO" id="GO:0005737">
    <property type="term" value="C:cytoplasm"/>
    <property type="evidence" value="ECO:0007669"/>
    <property type="project" value="TreeGrafter"/>
</dbReference>
<dbReference type="InterPro" id="IPR045851">
    <property type="entry name" value="AMP-bd_C_sf"/>
</dbReference>
<dbReference type="Pfam" id="PF00501">
    <property type="entry name" value="AMP-binding"/>
    <property type="match status" value="1"/>
</dbReference>
<keyword evidence="1" id="KW-0436">Ligase</keyword>
<dbReference type="Pfam" id="PF00668">
    <property type="entry name" value="Condensation"/>
    <property type="match status" value="1"/>
</dbReference>
<feature type="domain" description="AMP-dependent synthetase/ligase" evidence="2">
    <location>
        <begin position="870"/>
        <end position="1203"/>
    </location>
</feature>
<dbReference type="Gene3D" id="3.30.559.30">
    <property type="entry name" value="Nonribosomal peptide synthetase, condensation domain"/>
    <property type="match status" value="2"/>
</dbReference>
<comment type="caution">
    <text evidence="4">The sequence shown here is derived from an EMBL/GenBank/DDBJ whole genome shotgun (WGS) entry which is preliminary data.</text>
</comment>
<dbReference type="Gene3D" id="3.40.50.12780">
    <property type="entry name" value="N-terminal domain of ligase-like"/>
    <property type="match status" value="1"/>
</dbReference>
<dbReference type="Proteomes" id="UP000284202">
    <property type="component" value="Unassembled WGS sequence"/>
</dbReference>
<accession>A0A418T8S4</accession>
<dbReference type="OrthoDB" id="9770470at2"/>
<dbReference type="PROSITE" id="PS00455">
    <property type="entry name" value="AMP_BINDING"/>
    <property type="match status" value="1"/>
</dbReference>
<gene>
    <name evidence="4" type="ORF">D3P04_00500</name>
</gene>
<dbReference type="SUPFAM" id="SSF56801">
    <property type="entry name" value="Acetyl-CoA synthetase-like"/>
    <property type="match status" value="1"/>
</dbReference>
<evidence type="ECO:0000313" key="5">
    <source>
        <dbReference type="Proteomes" id="UP000284202"/>
    </source>
</evidence>
<dbReference type="EMBL" id="QZCG01000001">
    <property type="protein sequence ID" value="RJE89533.1"/>
    <property type="molecule type" value="Genomic_DNA"/>
</dbReference>
<dbReference type="InterPro" id="IPR020845">
    <property type="entry name" value="AMP-binding_CS"/>
</dbReference>
<dbReference type="Gene3D" id="3.30.559.10">
    <property type="entry name" value="Chloramphenicol acetyltransferase-like domain"/>
    <property type="match status" value="2"/>
</dbReference>
<sequence length="1431" mass="155040">MQAAYWVWGHSPRATEGVSAHLYAEFDTGLLDEDRLRDALRQVFACHPALSLGVDAEGMPFDAPLPSLEVEDLRDQPSAAQERRLAEIRHEKSHQRLALDRGAGMQISLSLLGQDRARLHLDLDMITADPSCFGQIVEDLARAYEGEELTYLAAPPPRRICPEDRGWWRDRLESLPATPVLPDGTGGAPASTRLFAMLTPDEVQALRHVARQSRVTFSAMMMTLFAAHLGKATGQRQFRLNLPTFLREKGDPAAVGDVSDLTVLGIELADLPFAVLCQRQQETLFAALSHHGYSGTAVLRDLSRLRGTVETAPVVFSAGLDLPGRVILGPVASRLFGPMVWVMSQAPQVALDVQFGMLTEGLLINWDLRTDRVDEAWARDLFDRFTADARHLAASPEAADLPLAVWHDAARQPLTVLQQAYLMGRGAHLPLGGVAMQKFREYRGDFQIDRLRARLIDMMSLYPALRSRIDPASLMLSELPSAGAASGGTGTGLPFEVTDLRHLPPAEAEAQVDGLRDDYAHAMFDLDGPLWHVRAFLMPEECDPVVIFARFDALILDGQSICSLLARMFDEAPLAAQAPVTRPQPDPVARRKAAAYWKDYLAGVETPPRLPWLVPLEKIGSSRYRRQTLRLPRDLLGQLRRIGAAEGLFLNSVLTAILLDVVARWTADGQLCVAVPVTPPDAATGKAGTQNASTFIPLRFDATKGTLSERAAGCQSDMMAGLEQTAFSGPEIGRLLMNNGGGALPLPVVLTNGMGWERPAPAPMRLIRGLTQTPQVALDLRLALDAEGGLELNIDHAERAVGARLAQDMLDAMGRAILAICDRGTLKLESHEVLALDHYRHNAAPDMLAEPEADFLTSIARNLFETGGIRPALHFGEECLSYAGLGRMVASAMTGLRARGLAEGDVVAICLPRGPEHLALQLACALEGLIWVPIDASAPQERRCYLLENCSPALIVAAIGTDGFPFVPAETIFAASPDARPAEPGTLRRRGLSEQPGYYLYTSGTTGRPKCVVLNNCATANTIAATRQNWRLGPEDVTISVTPLHHDMSVFDLFGSMSAGATLVMPDHEKDAIHWCRLVRQHRVTIWCSVPAILEMLLACRQPGDLDSLRLVAQGGDYIKPATIATLRGLLPQARLISLGGPTETTIWSIWHEIAAGDTGTVPYGRPLPGNSYFICTDSGEHCPAGIVGRIHTAGVNLALGYLSGGRIGGDDFVTLNDDRGQPVRAFRTGDRGYYRDDGSIIFAERVGGYIKIRGVRLSLADVEIGLIGHPAIRHVIAVDCGEGADVTLAALYVADRMIPAADLRAHAREHLPESHIPSRFLRVDALPLSANGKSDRNRARQMLTEPAQPDIPAPQSGDTAQHVLAICLGIIGPAPDATPDQPLLSLGLRPAHLKPIADGLSAAYGKPLRPAQLSRCRTARDMSQLCLETA</sequence>
<organism evidence="4 5">
    <name type="scientific">Paracoccus onubensis</name>
    <dbReference type="NCBI Taxonomy" id="1675788"/>
    <lineage>
        <taxon>Bacteria</taxon>
        <taxon>Pseudomonadati</taxon>
        <taxon>Pseudomonadota</taxon>
        <taxon>Alphaproteobacteria</taxon>
        <taxon>Rhodobacterales</taxon>
        <taxon>Paracoccaceae</taxon>
        <taxon>Paracoccus</taxon>
    </lineage>
</organism>
<protein>
    <submittedName>
        <fullName evidence="4">Peptide synthetase</fullName>
    </submittedName>
</protein>
<dbReference type="PANTHER" id="PTHR45527:SF10">
    <property type="entry name" value="PYOCHELIN SYNTHASE PCHF"/>
    <property type="match status" value="1"/>
</dbReference>
<dbReference type="InterPro" id="IPR001242">
    <property type="entry name" value="Condensation_dom"/>
</dbReference>
<dbReference type="PANTHER" id="PTHR45527">
    <property type="entry name" value="NONRIBOSOMAL PEPTIDE SYNTHETASE"/>
    <property type="match status" value="1"/>
</dbReference>
<proteinExistence type="predicted"/>
<dbReference type="InterPro" id="IPR042099">
    <property type="entry name" value="ANL_N_sf"/>
</dbReference>
<dbReference type="GO" id="GO:0016874">
    <property type="term" value="F:ligase activity"/>
    <property type="evidence" value="ECO:0007669"/>
    <property type="project" value="UniProtKB-KW"/>
</dbReference>
<dbReference type="GO" id="GO:0043041">
    <property type="term" value="P:amino acid activation for nonribosomal peptide biosynthetic process"/>
    <property type="evidence" value="ECO:0007669"/>
    <property type="project" value="TreeGrafter"/>
</dbReference>
<name>A0A418T8S4_9RHOB</name>
<dbReference type="GO" id="GO:0044550">
    <property type="term" value="P:secondary metabolite biosynthetic process"/>
    <property type="evidence" value="ECO:0007669"/>
    <property type="project" value="TreeGrafter"/>
</dbReference>
<keyword evidence="5" id="KW-1185">Reference proteome</keyword>